<dbReference type="AlphaFoldDB" id="A0A139WT19"/>
<evidence type="ECO:0000313" key="1">
    <source>
        <dbReference type="EMBL" id="KYC35595.1"/>
    </source>
</evidence>
<evidence type="ECO:0000313" key="2">
    <source>
        <dbReference type="Proteomes" id="UP000076925"/>
    </source>
</evidence>
<organism evidence="1 2">
    <name type="scientific">Scytonema hofmannii PCC 7110</name>
    <dbReference type="NCBI Taxonomy" id="128403"/>
    <lineage>
        <taxon>Bacteria</taxon>
        <taxon>Bacillati</taxon>
        <taxon>Cyanobacteriota</taxon>
        <taxon>Cyanophyceae</taxon>
        <taxon>Nostocales</taxon>
        <taxon>Scytonemataceae</taxon>
        <taxon>Scytonema</taxon>
    </lineage>
</organism>
<dbReference type="RefSeq" id="WP_017747879.1">
    <property type="nucleotide sequence ID" value="NZ_KQ976354.1"/>
</dbReference>
<name>A0A139WT19_9CYAN</name>
<proteinExistence type="predicted"/>
<dbReference type="EMBL" id="ANNX02000051">
    <property type="protein sequence ID" value="KYC35595.1"/>
    <property type="molecule type" value="Genomic_DNA"/>
</dbReference>
<sequence length="217" mass="25221">MTELSTQAWENYNRLRLKAIAFQERVDRLGDGYTPIKALINDLVARQLPENPTSTEEIVERLQSIENYMAAQRLLIEATPLEVEAKEAIALTHQELLNSWQIFKASLPEWDISQRIFLDGLNSLCSNELFLDFITDCQARMWTMRLLAQERLHLNSDETKRLVEAWGEAVRTFVEDARKKSEKNGKVQPGQPETFVHFFCIRDELNILYDRFSSVIT</sequence>
<dbReference type="STRING" id="128403.WA1_07165"/>
<protein>
    <submittedName>
        <fullName evidence="1">Uncharacterized protein</fullName>
    </submittedName>
</protein>
<gene>
    <name evidence="1" type="ORF">WA1_07165</name>
</gene>
<keyword evidence="2" id="KW-1185">Reference proteome</keyword>
<comment type="caution">
    <text evidence="1">The sequence shown here is derived from an EMBL/GenBank/DDBJ whole genome shotgun (WGS) entry which is preliminary data.</text>
</comment>
<reference evidence="1 2" key="1">
    <citation type="journal article" date="2013" name="Genome Biol. Evol.">
        <title>Genomes of Stigonematalean cyanobacteria (subsection V) and the evolution of oxygenic photosynthesis from prokaryotes to plastids.</title>
        <authorList>
            <person name="Dagan T."/>
            <person name="Roettger M."/>
            <person name="Stucken K."/>
            <person name="Landan G."/>
            <person name="Koch R."/>
            <person name="Major P."/>
            <person name="Gould S.B."/>
            <person name="Goremykin V.V."/>
            <person name="Rippka R."/>
            <person name="Tandeau de Marsac N."/>
            <person name="Gugger M."/>
            <person name="Lockhart P.J."/>
            <person name="Allen J.F."/>
            <person name="Brune I."/>
            <person name="Maus I."/>
            <person name="Puhler A."/>
            <person name="Martin W.F."/>
        </authorList>
    </citation>
    <scope>NUCLEOTIDE SEQUENCE [LARGE SCALE GENOMIC DNA]</scope>
    <source>
        <strain evidence="1 2">PCC 7110</strain>
    </source>
</reference>
<accession>A0A139WT19</accession>
<dbReference type="Proteomes" id="UP000076925">
    <property type="component" value="Unassembled WGS sequence"/>
</dbReference>